<dbReference type="EMBL" id="PRDW01000006">
    <property type="protein sequence ID" value="PPB83683.1"/>
    <property type="molecule type" value="Genomic_DNA"/>
</dbReference>
<accession>A0A2P5KAF7</accession>
<organism evidence="1 2">
    <name type="scientific">Mycetohabitans endofungorum</name>
    <dbReference type="NCBI Taxonomy" id="417203"/>
    <lineage>
        <taxon>Bacteria</taxon>
        <taxon>Pseudomonadati</taxon>
        <taxon>Pseudomonadota</taxon>
        <taxon>Betaproteobacteria</taxon>
        <taxon>Burkholderiales</taxon>
        <taxon>Burkholderiaceae</taxon>
        <taxon>Mycetohabitans</taxon>
    </lineage>
</organism>
<evidence type="ECO:0000313" key="1">
    <source>
        <dbReference type="EMBL" id="PPB83683.1"/>
    </source>
</evidence>
<dbReference type="RefSeq" id="WP_158249464.1">
    <property type="nucleotide sequence ID" value="NZ_CP062179.1"/>
</dbReference>
<name>A0A2P5KAF7_9BURK</name>
<proteinExistence type="predicted"/>
<dbReference type="OrthoDB" id="7260751at2"/>
<sequence>MLEGLGYHPSCQIPMINTMTRRTKGINIISGLTGAIKSTTLECVAQRPGLQHSPDHN</sequence>
<reference evidence="1 2" key="1">
    <citation type="submission" date="2018-01" db="EMBL/GenBank/DDBJ databases">
        <title>Genomic Encyclopedia of Type Strains, Phase III (KMG-III): the genomes of soil and plant-associated and newly described type strains.</title>
        <authorList>
            <person name="Whitman W."/>
        </authorList>
    </citation>
    <scope>NUCLEOTIDE SEQUENCE [LARGE SCALE GENOMIC DNA]</scope>
    <source>
        <strain evidence="1 2">HKI456</strain>
    </source>
</reference>
<dbReference type="AlphaFoldDB" id="A0A2P5KAF7"/>
<evidence type="ECO:0000313" key="2">
    <source>
        <dbReference type="Proteomes" id="UP000243096"/>
    </source>
</evidence>
<gene>
    <name evidence="1" type="ORF">B0O95_10674</name>
</gene>
<comment type="caution">
    <text evidence="1">The sequence shown here is derived from an EMBL/GenBank/DDBJ whole genome shotgun (WGS) entry which is preliminary data.</text>
</comment>
<protein>
    <submittedName>
        <fullName evidence="1">Uncharacterized protein</fullName>
    </submittedName>
</protein>
<dbReference type="Proteomes" id="UP000243096">
    <property type="component" value="Unassembled WGS sequence"/>
</dbReference>
<keyword evidence="2" id="KW-1185">Reference proteome</keyword>